<evidence type="ECO:0000256" key="3">
    <source>
        <dbReference type="SAM" id="SignalP"/>
    </source>
</evidence>
<dbReference type="CDD" id="cd00185">
    <property type="entry name" value="TNFRSF"/>
    <property type="match status" value="2"/>
</dbReference>
<dbReference type="InterPro" id="IPR012337">
    <property type="entry name" value="RNaseH-like_sf"/>
</dbReference>
<feature type="region of interest" description="Disordered" evidence="2">
    <location>
        <begin position="767"/>
        <end position="787"/>
    </location>
</feature>
<evidence type="ECO:0000259" key="4">
    <source>
        <dbReference type="PROSITE" id="PS50994"/>
    </source>
</evidence>
<dbReference type="InterPro" id="IPR024370">
    <property type="entry name" value="PBP_domain"/>
</dbReference>
<protein>
    <submittedName>
        <fullName evidence="5">SphX protein</fullName>
    </submittedName>
</protein>
<feature type="region of interest" description="Disordered" evidence="2">
    <location>
        <begin position="3094"/>
        <end position="3131"/>
    </location>
</feature>
<feature type="compositionally biased region" description="Basic residues" evidence="2">
    <location>
        <begin position="1106"/>
        <end position="1121"/>
    </location>
</feature>
<dbReference type="SUPFAM" id="SSF53850">
    <property type="entry name" value="Periplasmic binding protein-like II"/>
    <property type="match status" value="1"/>
</dbReference>
<accession>A0A812K7M4</accession>
<dbReference type="EMBL" id="CAJNJA010007376">
    <property type="protein sequence ID" value="CAE7223821.1"/>
    <property type="molecule type" value="Genomic_DNA"/>
</dbReference>
<evidence type="ECO:0000256" key="1">
    <source>
        <dbReference type="SAM" id="Coils"/>
    </source>
</evidence>
<keyword evidence="1" id="KW-0175">Coiled coil</keyword>
<evidence type="ECO:0000313" key="6">
    <source>
        <dbReference type="Proteomes" id="UP000601435"/>
    </source>
</evidence>
<dbReference type="InterPro" id="IPR001584">
    <property type="entry name" value="Integrase_cat-core"/>
</dbReference>
<dbReference type="InterPro" id="IPR036397">
    <property type="entry name" value="RNaseH_sf"/>
</dbReference>
<dbReference type="Gene3D" id="3.40.190.10">
    <property type="entry name" value="Periplasmic binding protein-like II"/>
    <property type="match status" value="2"/>
</dbReference>
<dbReference type="InterPro" id="IPR009030">
    <property type="entry name" value="Growth_fac_rcpt_cys_sf"/>
</dbReference>
<evidence type="ECO:0000256" key="2">
    <source>
        <dbReference type="SAM" id="MobiDB-lite"/>
    </source>
</evidence>
<reference evidence="5" key="1">
    <citation type="submission" date="2021-02" db="EMBL/GenBank/DDBJ databases">
        <authorList>
            <person name="Dougan E. K."/>
            <person name="Rhodes N."/>
            <person name="Thang M."/>
            <person name="Chan C."/>
        </authorList>
    </citation>
    <scope>NUCLEOTIDE SEQUENCE</scope>
</reference>
<dbReference type="Pfam" id="PF07727">
    <property type="entry name" value="RVT_2"/>
    <property type="match status" value="1"/>
</dbReference>
<feature type="region of interest" description="Disordered" evidence="2">
    <location>
        <begin position="1588"/>
        <end position="1612"/>
    </location>
</feature>
<keyword evidence="3" id="KW-0732">Signal</keyword>
<dbReference type="Gene3D" id="3.30.420.10">
    <property type="entry name" value="Ribonuclease H-like superfamily/Ribonuclease H"/>
    <property type="match status" value="1"/>
</dbReference>
<feature type="region of interest" description="Disordered" evidence="2">
    <location>
        <begin position="1628"/>
        <end position="1658"/>
    </location>
</feature>
<sequence length="3131" mass="346666">MWRMRHWLGIATAVQCVSCTEIKVAGSSTVFPVANAWANGIENSSNFTITIEGGGSSSGARRVCKDRSDPDHVDIGDMSRNWKSSEALLLDDDYTWECSNSKIRVTQIQVGTDGLAVVVSKGGRAHDCLTSAEVGGLTLAMLHWMFTDWSNEQLESYGVDLASVIPNDDGDGIKEWSDLSWACPEVPINIYGPGSDSGTYDFFAEATLCEDCFAGSLGRREDGYDPEGFPYCPSDKHSALEQLATEQDVAAFIQSQRPQNCYMHSESDYQLLQWLSADIGGIAYFGYAYYAQYANQLTVARIASDRYKGVKDTADAKVEPSTYTITDGSYSIYKRQLFMNVDNEAWDRVHPFLSFGFSSAGQSMVSSVGYVAVNAALLAKMKIRIEERGNEEADYVSIAPSSCAVGAELSAVPYINQFGNNKINYTCALCPLGKFKFLDTPTACTSCESGRYTDQVGQSSCSLCDLGYEAVNGTSCRACSPGFYKAEAAAAFCSPCIAGKFNNQSAQASCNFCSPGSFAPEGSTQCFDCPLNEIAPVPGSATCSYCGEGFTTTQMGSTACRRCRAGSYRSSEQQCVECPDGKTTAFQGAILIGDCICPSGQFLRDGLTGDSLEAMASGSCVDCGEGLNCGLGSDLRVYASFLAGEEMDPEEQLFPLLEEGYFATPQEPTQVYKCGASAHCPGGLPGTCAEGRIEIPCGRCQVEPSEQVLSSPLRKPVGYHFHRLILLMLCLIGLIPIDFFLNFANSERFYQFGVGVETRQCLLRSRADASPMRPRSPAGAATPPYGDGLDGSGAATRRFADFKMDAAPRWDGERPESQYREYARNLRMWLVEALERLPPTLIGKRIIDSIPYGSRLSASLSHLTVEQITAPDGYKEIIRLIEEQHEYLKIAKLEQAFTEAIFKGRRRQGQTISGFLATKKAGFAELKKQGLDLLATEAGEHLLGHLVLRQGGFSADQQQRIRVLTDGSIQFKKIEEAIRKIFGDAVDEAPAGRVYWGGGDDEWDPDGYPDGSLYDQAFGAYYQNEDQLHQDYGYYGSGEMEAETYLAHPGGEDVFTDLLEMDEATGEVYVCLQEPLPQMLDEAEAVEYAGELMNYVYGETAERWASKGKGKGKRPKGKGKGKSKDGVPIKGTGKNSKGFGIYGTGTYADHRRALQEARTNRGFSGSRGEFQRPRTSLQDLKNGADATNANRLGIGAGTVLSVAVPRLWQVRGRLPLDLELRAEGMFWSQELDPGMPVYATFVDEKLPEAVRQPDLETCSAASAYMSEAIGESSALIDTAVQHGLIGEETLQKHDQLLQRLFQLRVQVTNEDGGVVRGVCGAEQITKIAYIPIGLGSKAGVLKVQMVPGHVPCLLPAYLLTKLGAVIDMCNLLAVYTEANTFQFMKRRLSGHVEVNICEFGKRWCVPETYTFLKSEVWDQGPLPTPLSELRVTVVNGSGQTLPMPSSMASLCSAIVVFLLQSGLRRLAAQREALEQRALRLQQQEAVLLAEAGNQPFRPVNRLAAVDEGSELRPRAEHVGRSKYLTPVLKPTASCQHSSRKHGANAEWSWVRRQTCGEIEQIPKMEISKMSEWNSIMIYRRPDYKTPLVKKAEKADQKKAPGTPGPLPSSMTMSSRLPMLTLRNMPRTVPTTEHLDIGTPDSAAYPNSEREPDSSGEAMERDLWRMEVDGLEKQEVEPPAMFQSCTMCPTGGLHLMYYHQQERFVWRCSGGMNGCPLAWMGHPEMELALGIKLCVKCQQEALETTIDRGRMTYRCPRCHDMTLASEWTEVIQNHFQTGGYNPEAACLVDQVPGLRDLIDYNRSVAYWCVGTEAGKDRWNILDIDRFPSTPYELQVYMTTLVVLELEKEFIDYVRENDYDPVEVTLDKTLKKDLNQALSRTVGHMEQFYELCEDGLDEDEGGSWIVPGGFEVPTQALDVPESQGKYIPSEIELNWVINEMKEQNLQESWREYYGQVMFVTRQPARATIPCVGPGHRTMRWTAGLDSQGAWKWLEAGNTGKLKAAVRERSVLVILYRWPVLSTLESSSDGCQNRVYVTTAEVNNREKAEVLRAHVNLGHPNTREFVRLLRAAGTRDDIVQYVLREFSCPGCTKEKRPPTRLPSATPRTFDFNVVVGVDILFVSGVTAKAEHPVINITCLGTLYSTFGLVDARRRNSALTWSCFNRLWLRVFGAPQCVMFDEGKEFTGGPFQDGLEMHGIQPVEINRKSPFELGTVERRGAMFKEAYYKTRELRQPQDLEEVEALIFETSWAIQTLTNRSGYSPAQRVFGRQPSLTLDMLTDGREYALSSTAEAAWEKANEIRQAARKALMSIDAKGRLSRAKLARPRQELQRLEFEEGEPVLVWRAGKRGSLAKVGPCYVVLQRGHTVWISRRGELWKCNAGQVFKLGVADQAGLEAIPEDLIRAKARLRYDSEKLQYVDASKEVEVESEGPSSLYSPDLTDAEQHPEPAEVSVSGFKFFVFVLELKFVYECTSGTLSTSNSMGPMWSDVVQRVTIDNATNQIIKKETITGKELPRNLHKPLPEHVKSIKTILVYKRRQGHPDPGVDLSDAEHPEKEGSPHEDARLFDHRMKRGFEEVSGGASASSVPQRSKIFGSWTADLKTESCDRAQHPVIATSRDRKLFEKILFADMVFLESKIYGSFVGLTKKSGKELNECNFSTEEVEMFNAAKVLEITNLENGHAIEFVATQEEADRIRAEESNRIIPSRFVLTKKAGELGQAWKAKARWILLGHRDPDALEMECFSPTPATPTVMLAFQIIASMNYHLVIMDVTSAFGQSDPETRPQGKLYASLPTSGIPGRPKWALIRVLTAVYGLVNAPASWRRTVRRVLLELGYAESVFDPCLYYLEFTAEERKAGAHRGCEGIVLLDVDDFVQGGGVRSVFEGHGEYLGRCRLQDGDEAELNEKEVSMLRGAAGVWMSVSDASLANDDEKSQGGFVIAYVDREILAGKLARTSIICWKSHKLRRVVKASLGSEALAMDDGLSELEWLRAMFAEVCVPEARVMDMSRYGYDESIVAVRQADCEDETVLVTDARALYDLYQRRSGAAGLDRRAQIDVAVLVTSAKALNASIFWIPGTYMLADSSVVESNLKPHRNLGGMPFSGKSVPKVVEGKDRSQNETTGSIENRKSMLGPN</sequence>
<dbReference type="PANTHER" id="PTHR46967">
    <property type="entry name" value="INSULIN-LIKE GROWTH FACTOR BINDING PROTEIN,N-TERMINAL"/>
    <property type="match status" value="1"/>
</dbReference>
<dbReference type="Pfam" id="PF12849">
    <property type="entry name" value="PBP_like_2"/>
    <property type="match status" value="1"/>
</dbReference>
<feature type="chain" id="PRO_5032957263" evidence="3">
    <location>
        <begin position="20"/>
        <end position="3131"/>
    </location>
</feature>
<organism evidence="5 6">
    <name type="scientific">Symbiodinium necroappetens</name>
    <dbReference type="NCBI Taxonomy" id="1628268"/>
    <lineage>
        <taxon>Eukaryota</taxon>
        <taxon>Sar</taxon>
        <taxon>Alveolata</taxon>
        <taxon>Dinophyceae</taxon>
        <taxon>Suessiales</taxon>
        <taxon>Symbiodiniaceae</taxon>
        <taxon>Symbiodinium</taxon>
    </lineage>
</organism>
<feature type="region of interest" description="Disordered" evidence="2">
    <location>
        <begin position="2540"/>
        <end position="2560"/>
    </location>
</feature>
<comment type="caution">
    <text evidence="5">The sequence shown here is derived from an EMBL/GenBank/DDBJ whole genome shotgun (WGS) entry which is preliminary data.</text>
</comment>
<feature type="domain" description="Integrase catalytic" evidence="4">
    <location>
        <begin position="2099"/>
        <end position="2268"/>
    </location>
</feature>
<dbReference type="SUPFAM" id="SSF57184">
    <property type="entry name" value="Growth factor receptor domain"/>
    <property type="match status" value="2"/>
</dbReference>
<dbReference type="GO" id="GO:0015074">
    <property type="term" value="P:DNA integration"/>
    <property type="evidence" value="ECO:0007669"/>
    <property type="project" value="InterPro"/>
</dbReference>
<evidence type="ECO:0000313" key="5">
    <source>
        <dbReference type="EMBL" id="CAE7223821.1"/>
    </source>
</evidence>
<keyword evidence="6" id="KW-1185">Reference proteome</keyword>
<dbReference type="InterPro" id="IPR013103">
    <property type="entry name" value="RVT_2"/>
</dbReference>
<feature type="compositionally biased region" description="Basic and acidic residues" evidence="2">
    <location>
        <begin position="1647"/>
        <end position="1658"/>
    </location>
</feature>
<dbReference type="Proteomes" id="UP000601435">
    <property type="component" value="Unassembled WGS sequence"/>
</dbReference>
<feature type="region of interest" description="Disordered" evidence="2">
    <location>
        <begin position="1104"/>
        <end position="1134"/>
    </location>
</feature>
<dbReference type="OrthoDB" id="446306at2759"/>
<name>A0A812K7M4_9DINO</name>
<proteinExistence type="predicted"/>
<dbReference type="GO" id="GO:0003676">
    <property type="term" value="F:nucleic acid binding"/>
    <property type="evidence" value="ECO:0007669"/>
    <property type="project" value="InterPro"/>
</dbReference>
<dbReference type="PROSITE" id="PS50994">
    <property type="entry name" value="INTEGRASE"/>
    <property type="match status" value="1"/>
</dbReference>
<dbReference type="SMART" id="SM01411">
    <property type="entry name" value="Ephrin_rec_like"/>
    <property type="match status" value="4"/>
</dbReference>
<feature type="compositionally biased region" description="Basic and acidic residues" evidence="2">
    <location>
        <begin position="1588"/>
        <end position="1598"/>
    </location>
</feature>
<feature type="coiled-coil region" evidence="1">
    <location>
        <begin position="1463"/>
        <end position="1490"/>
    </location>
</feature>
<feature type="signal peptide" evidence="3">
    <location>
        <begin position="1"/>
        <end position="19"/>
    </location>
</feature>
<dbReference type="SUPFAM" id="SSF53098">
    <property type="entry name" value="Ribonuclease H-like"/>
    <property type="match status" value="1"/>
</dbReference>
<gene>
    <name evidence="5" type="primary">sphX</name>
    <name evidence="5" type="ORF">SNEC2469_LOCUS3024</name>
</gene>
<dbReference type="Gene3D" id="2.10.50.10">
    <property type="entry name" value="Tumor Necrosis Factor Receptor, subunit A, domain 2"/>
    <property type="match status" value="3"/>
</dbReference>
<dbReference type="PANTHER" id="PTHR46967:SF2">
    <property type="entry name" value="SUSHI, VON WILLEBRAND FACTOR TYPE A, EGF AND PENTRAXIN DOMAIN-CONTAINING PROTEIN 1-LIKE"/>
    <property type="match status" value="1"/>
</dbReference>
<feature type="compositionally biased region" description="Basic and acidic residues" evidence="2">
    <location>
        <begin position="2547"/>
        <end position="2560"/>
    </location>
</feature>